<dbReference type="STRING" id="84135.GCA_001052115_01085"/>
<accession>A0A2N6SDZ7</accession>
<keyword evidence="5" id="KW-1185">Reference proteome</keyword>
<organism evidence="2 4">
    <name type="scientific">Gemella sanguinis</name>
    <dbReference type="NCBI Taxonomy" id="84135"/>
    <lineage>
        <taxon>Bacteria</taxon>
        <taxon>Bacillati</taxon>
        <taxon>Bacillota</taxon>
        <taxon>Bacilli</taxon>
        <taxon>Bacillales</taxon>
        <taxon>Gemellaceae</taxon>
        <taxon>Gemella</taxon>
    </lineage>
</organism>
<feature type="transmembrane region" description="Helical" evidence="1">
    <location>
        <begin position="6"/>
        <end position="29"/>
    </location>
</feature>
<dbReference type="EMBL" id="CP046313">
    <property type="protein sequence ID" value="QGS07637.1"/>
    <property type="molecule type" value="Genomic_DNA"/>
</dbReference>
<dbReference type="GeneID" id="84802573"/>
<protein>
    <submittedName>
        <fullName evidence="2">Uncharacterized protein</fullName>
    </submittedName>
</protein>
<dbReference type="AlphaFoldDB" id="A0A2N6SDZ7"/>
<keyword evidence="1" id="KW-0812">Transmembrane</keyword>
<keyword evidence="1" id="KW-0472">Membrane</keyword>
<dbReference type="Proteomes" id="UP000235670">
    <property type="component" value="Unassembled WGS sequence"/>
</dbReference>
<keyword evidence="1" id="KW-1133">Transmembrane helix</keyword>
<dbReference type="EMBL" id="PNGT01000006">
    <property type="protein sequence ID" value="PMC52136.1"/>
    <property type="molecule type" value="Genomic_DNA"/>
</dbReference>
<feature type="transmembrane region" description="Helical" evidence="1">
    <location>
        <begin position="63"/>
        <end position="80"/>
    </location>
</feature>
<evidence type="ECO:0000256" key="1">
    <source>
        <dbReference type="SAM" id="Phobius"/>
    </source>
</evidence>
<dbReference type="Proteomes" id="UP000427636">
    <property type="component" value="Chromosome"/>
</dbReference>
<dbReference type="OrthoDB" id="2990984at2"/>
<gene>
    <name evidence="2" type="ORF">CJ218_05955</name>
    <name evidence="3" type="ORF">FOC50_04875</name>
</gene>
<feature type="transmembrane region" description="Helical" evidence="1">
    <location>
        <begin position="36"/>
        <end position="57"/>
    </location>
</feature>
<evidence type="ECO:0000313" key="2">
    <source>
        <dbReference type="EMBL" id="PMC52136.1"/>
    </source>
</evidence>
<evidence type="ECO:0000313" key="3">
    <source>
        <dbReference type="EMBL" id="QGS07637.1"/>
    </source>
</evidence>
<evidence type="ECO:0000313" key="5">
    <source>
        <dbReference type="Proteomes" id="UP000427636"/>
    </source>
</evidence>
<name>A0A2N6SDZ7_9BACL</name>
<proteinExistence type="predicted"/>
<reference evidence="3 5" key="2">
    <citation type="submission" date="2019-11" db="EMBL/GenBank/DDBJ databases">
        <title>FDA dAtabase for Regulatory Grade micrObial Sequences (FDA-ARGOS): Supporting development and validation of Infectious Disease Dx tests.</title>
        <authorList>
            <person name="Turner S."/>
            <person name="Byrd R."/>
            <person name="Tallon L."/>
            <person name="Sadzewicz L."/>
            <person name="Vavikolanu K."/>
            <person name="Mehta A."/>
            <person name="Aluvathingal J."/>
            <person name="Nadendla S."/>
            <person name="Myers T."/>
            <person name="Yan Y."/>
            <person name="Sichtig H."/>
        </authorList>
    </citation>
    <scope>NUCLEOTIDE SEQUENCE [LARGE SCALE GENOMIC DNA]</scope>
    <source>
        <strain evidence="3 5">FDAARGOS_742</strain>
    </source>
</reference>
<evidence type="ECO:0000313" key="4">
    <source>
        <dbReference type="Proteomes" id="UP000235670"/>
    </source>
</evidence>
<reference evidence="2 4" key="1">
    <citation type="submission" date="2017-09" db="EMBL/GenBank/DDBJ databases">
        <title>Bacterial strain isolated from the female urinary microbiota.</title>
        <authorList>
            <person name="Thomas-White K."/>
            <person name="Kumar N."/>
            <person name="Forster S."/>
            <person name="Putonti C."/>
            <person name="Lawley T."/>
            <person name="Wolfe A.J."/>
        </authorList>
    </citation>
    <scope>NUCLEOTIDE SEQUENCE [LARGE SCALE GENOMIC DNA]</scope>
    <source>
        <strain evidence="2 4">UMB0186</strain>
    </source>
</reference>
<sequence length="82" mass="9231">MDDKKLRFLAINMLVTVVALGIIIGAIFIDNQKTKMITMFTAIGILVVQKIVEIIMIKETRRISIVVLIIIVSAASYFGYRM</sequence>
<dbReference type="RefSeq" id="WP_006364617.1">
    <property type="nucleotide sequence ID" value="NZ_CP046313.1"/>
</dbReference>